<dbReference type="PANTHER" id="PTHR30040">
    <property type="entry name" value="THIAMINE BIOSYNTHESIS LIPOPROTEIN APBE"/>
    <property type="match status" value="1"/>
</dbReference>
<dbReference type="Proteomes" id="UP001595617">
    <property type="component" value="Unassembled WGS sequence"/>
</dbReference>
<dbReference type="SUPFAM" id="SSF143631">
    <property type="entry name" value="ApbE-like"/>
    <property type="match status" value="1"/>
</dbReference>
<evidence type="ECO:0000256" key="7">
    <source>
        <dbReference type="ARBA" id="ARBA00022723"/>
    </source>
</evidence>
<dbReference type="PANTHER" id="PTHR30040:SF2">
    <property type="entry name" value="FAD:PROTEIN FMN TRANSFERASE"/>
    <property type="match status" value="1"/>
</dbReference>
<comment type="catalytic activity">
    <reaction evidence="11 12">
        <text>L-threonyl-[protein] + FAD = FMN-L-threonyl-[protein] + AMP + H(+)</text>
        <dbReference type="Rhea" id="RHEA:36847"/>
        <dbReference type="Rhea" id="RHEA-COMP:11060"/>
        <dbReference type="Rhea" id="RHEA-COMP:11061"/>
        <dbReference type="ChEBI" id="CHEBI:15378"/>
        <dbReference type="ChEBI" id="CHEBI:30013"/>
        <dbReference type="ChEBI" id="CHEBI:57692"/>
        <dbReference type="ChEBI" id="CHEBI:74257"/>
        <dbReference type="ChEBI" id="CHEBI:456215"/>
        <dbReference type="EC" id="2.7.1.180"/>
    </reaction>
</comment>
<evidence type="ECO:0000256" key="6">
    <source>
        <dbReference type="ARBA" id="ARBA00022679"/>
    </source>
</evidence>
<comment type="cofactor">
    <cofactor evidence="1">
        <name>Mg(2+)</name>
        <dbReference type="ChEBI" id="CHEBI:18420"/>
    </cofactor>
</comment>
<evidence type="ECO:0000256" key="1">
    <source>
        <dbReference type="ARBA" id="ARBA00001946"/>
    </source>
</evidence>
<keyword evidence="8 12" id="KW-0274">FAD</keyword>
<dbReference type="GO" id="GO:0016740">
    <property type="term" value="F:transferase activity"/>
    <property type="evidence" value="ECO:0007669"/>
    <property type="project" value="UniProtKB-KW"/>
</dbReference>
<dbReference type="InterPro" id="IPR024932">
    <property type="entry name" value="ApbE"/>
</dbReference>
<organism evidence="13 14">
    <name type="scientific">Saccharospirillum mangrovi</name>
    <dbReference type="NCBI Taxonomy" id="2161747"/>
    <lineage>
        <taxon>Bacteria</taxon>
        <taxon>Pseudomonadati</taxon>
        <taxon>Pseudomonadota</taxon>
        <taxon>Gammaproteobacteria</taxon>
        <taxon>Oceanospirillales</taxon>
        <taxon>Saccharospirillaceae</taxon>
        <taxon>Saccharospirillum</taxon>
    </lineage>
</organism>
<comment type="similarity">
    <text evidence="2 12">Belongs to the ApbE family.</text>
</comment>
<evidence type="ECO:0000256" key="12">
    <source>
        <dbReference type="PIRNR" id="PIRNR006268"/>
    </source>
</evidence>
<keyword evidence="9 12" id="KW-0460">Magnesium</keyword>
<evidence type="ECO:0000256" key="5">
    <source>
        <dbReference type="ARBA" id="ARBA00022630"/>
    </source>
</evidence>
<dbReference type="InterPro" id="IPR003374">
    <property type="entry name" value="ApbE-like_sf"/>
</dbReference>
<evidence type="ECO:0000256" key="4">
    <source>
        <dbReference type="ARBA" id="ARBA00016337"/>
    </source>
</evidence>
<keyword evidence="5 12" id="KW-0285">Flavoprotein</keyword>
<proteinExistence type="inferred from homology"/>
<dbReference type="RefSeq" id="WP_380697783.1">
    <property type="nucleotide sequence ID" value="NZ_JBHRYR010000004.1"/>
</dbReference>
<evidence type="ECO:0000256" key="8">
    <source>
        <dbReference type="ARBA" id="ARBA00022827"/>
    </source>
</evidence>
<evidence type="ECO:0000256" key="3">
    <source>
        <dbReference type="ARBA" id="ARBA00011955"/>
    </source>
</evidence>
<keyword evidence="6 12" id="KW-0808">Transferase</keyword>
<protein>
    <recommendedName>
        <fullName evidence="4 12">FAD:protein FMN transferase</fullName>
        <ecNumber evidence="3 12">2.7.1.180</ecNumber>
    </recommendedName>
    <alternativeName>
        <fullName evidence="10 12">Flavin transferase</fullName>
    </alternativeName>
</protein>
<dbReference type="Pfam" id="PF02424">
    <property type="entry name" value="ApbE"/>
    <property type="match status" value="1"/>
</dbReference>
<dbReference type="EC" id="2.7.1.180" evidence="3 12"/>
<comment type="caution">
    <text evidence="13">The sequence shown here is derived from an EMBL/GenBank/DDBJ whole genome shotgun (WGS) entry which is preliminary data.</text>
</comment>
<evidence type="ECO:0000256" key="10">
    <source>
        <dbReference type="ARBA" id="ARBA00031306"/>
    </source>
</evidence>
<keyword evidence="14" id="KW-1185">Reference proteome</keyword>
<evidence type="ECO:0000313" key="14">
    <source>
        <dbReference type="Proteomes" id="UP001595617"/>
    </source>
</evidence>
<dbReference type="Gene3D" id="3.10.520.10">
    <property type="entry name" value="ApbE-like domains"/>
    <property type="match status" value="1"/>
</dbReference>
<keyword evidence="7 12" id="KW-0479">Metal-binding</keyword>
<dbReference type="PIRSF" id="PIRSF006268">
    <property type="entry name" value="ApbE"/>
    <property type="match status" value="1"/>
</dbReference>
<dbReference type="EMBL" id="JBHRYR010000004">
    <property type="protein sequence ID" value="MFC3853970.1"/>
    <property type="molecule type" value="Genomic_DNA"/>
</dbReference>
<evidence type="ECO:0000256" key="2">
    <source>
        <dbReference type="ARBA" id="ARBA00008282"/>
    </source>
</evidence>
<gene>
    <name evidence="13" type="ORF">ACFOOG_14085</name>
</gene>
<name>A0ABV8A0B1_9GAMM</name>
<sequence>MTSALTVTHDKERQLWRTTFTAMASPCEILVDAGAQQTDTLQSALEAAAEEAWRIERKFSRFRPDSVLSQINQNAGKSVTVDPETAQLLNFADQCYALSQGLFDITSGTLRALWRFGSDATAQGAFKPPADAAVQSVLQHVGWDKVQWDAPMLTLLTGMQIDFGGIGKEYAVDRLCALLDQALDVPLVVNMGGDLRCNRPRTNGEPWVLGIEHPLSVHQAIGALTLQAGALATSGDTRRAWEHQGQRYGHILNPKTGWPVVGAPRSVTVAADTCTEAGIFSTLAMLHGPHAEAFLNAQGVPHWVFREES</sequence>
<accession>A0ABV8A0B1</accession>
<evidence type="ECO:0000313" key="13">
    <source>
        <dbReference type="EMBL" id="MFC3853970.1"/>
    </source>
</evidence>
<reference evidence="14" key="1">
    <citation type="journal article" date="2019" name="Int. J. Syst. Evol. Microbiol.">
        <title>The Global Catalogue of Microorganisms (GCM) 10K type strain sequencing project: providing services to taxonomists for standard genome sequencing and annotation.</title>
        <authorList>
            <consortium name="The Broad Institute Genomics Platform"/>
            <consortium name="The Broad Institute Genome Sequencing Center for Infectious Disease"/>
            <person name="Wu L."/>
            <person name="Ma J."/>
        </authorList>
    </citation>
    <scope>NUCLEOTIDE SEQUENCE [LARGE SCALE GENOMIC DNA]</scope>
    <source>
        <strain evidence="14">IBRC 10765</strain>
    </source>
</reference>
<evidence type="ECO:0000256" key="9">
    <source>
        <dbReference type="ARBA" id="ARBA00022842"/>
    </source>
</evidence>
<evidence type="ECO:0000256" key="11">
    <source>
        <dbReference type="ARBA" id="ARBA00048540"/>
    </source>
</evidence>